<comment type="similarity">
    <text evidence="1">Belongs to the formin homology family. Cappuccino subfamily.</text>
</comment>
<dbReference type="GO" id="GO:0005737">
    <property type="term" value="C:cytoplasm"/>
    <property type="evidence" value="ECO:0007669"/>
    <property type="project" value="TreeGrafter"/>
</dbReference>
<dbReference type="InterPro" id="IPR042201">
    <property type="entry name" value="FH2_Formin_sf"/>
</dbReference>
<dbReference type="GO" id="GO:0030866">
    <property type="term" value="P:cortical actin cytoskeleton organization"/>
    <property type="evidence" value="ECO:0007669"/>
    <property type="project" value="TreeGrafter"/>
</dbReference>
<protein>
    <submittedName>
        <fullName evidence="4">Cappuccino</fullName>
    </submittedName>
</protein>
<evidence type="ECO:0000256" key="1">
    <source>
        <dbReference type="ARBA" id="ARBA00005271"/>
    </source>
</evidence>
<organism evidence="4 5">
    <name type="scientific">Caligus rogercresseyi</name>
    <name type="common">Sea louse</name>
    <dbReference type="NCBI Taxonomy" id="217165"/>
    <lineage>
        <taxon>Eukaryota</taxon>
        <taxon>Metazoa</taxon>
        <taxon>Ecdysozoa</taxon>
        <taxon>Arthropoda</taxon>
        <taxon>Crustacea</taxon>
        <taxon>Multicrustacea</taxon>
        <taxon>Hexanauplia</taxon>
        <taxon>Copepoda</taxon>
        <taxon>Siphonostomatoida</taxon>
        <taxon>Caligidae</taxon>
        <taxon>Caligus</taxon>
    </lineage>
</organism>
<sequence length="383" mass="42755">MKSLRESEAFEGSSLLCVLESSLREEANMKARLSDEEIKGLSRSLVDFLITLGVLVGGSPGSFREEGTYSFRRKTSIKAWRKTSSSSGCSGGSSPQQESSSSPRLGLKYTEAEMQQAVLGLKRQMKESISALKKEHDEELFKLRGEQAAIESLEYYVEKITALESEIEELKLNGPGRRDYGSLGGIPSSMDRDSSDIEVKGEIIESSMKSLYWTRIQTTNPNDEESLWKELEEASIEVDEFDDLFSRPEAKPKTKKAANKKEDPSKEQSKKVSVAKILEAKRSQNLGIFIKSKHLDISEIENTIYNFDNSVIDFDTLVGIKSIQATEEELSAIAAHSQSSDVPLDIPEQFLLELSQISSFNDRWSALCFKPSLRTTSQTSRTV</sequence>
<dbReference type="GO" id="GO:0051015">
    <property type="term" value="F:actin filament binding"/>
    <property type="evidence" value="ECO:0007669"/>
    <property type="project" value="TreeGrafter"/>
</dbReference>
<keyword evidence="5" id="KW-1185">Reference proteome</keyword>
<name>A0A7T8GPY9_CALRO</name>
<evidence type="ECO:0000256" key="2">
    <source>
        <dbReference type="SAM" id="MobiDB-lite"/>
    </source>
</evidence>
<proteinExistence type="inferred from homology"/>
<evidence type="ECO:0000259" key="3">
    <source>
        <dbReference type="PROSITE" id="PS51444"/>
    </source>
</evidence>
<dbReference type="AlphaFoldDB" id="A0A7T8GPY9"/>
<feature type="region of interest" description="Disordered" evidence="2">
    <location>
        <begin position="82"/>
        <end position="104"/>
    </location>
</feature>
<dbReference type="PROSITE" id="PS51444">
    <property type="entry name" value="FH2"/>
    <property type="match status" value="1"/>
</dbReference>
<gene>
    <name evidence="4" type="ORF">FKW44_023754</name>
</gene>
<dbReference type="PANTHER" id="PTHR45920:SF7">
    <property type="entry name" value="FORMIN-G"/>
    <property type="match status" value="1"/>
</dbReference>
<evidence type="ECO:0000313" key="5">
    <source>
        <dbReference type="Proteomes" id="UP000595437"/>
    </source>
</evidence>
<reference evidence="5" key="1">
    <citation type="submission" date="2021-01" db="EMBL/GenBank/DDBJ databases">
        <title>Caligus Genome Assembly.</title>
        <authorList>
            <person name="Gallardo-Escarate C."/>
        </authorList>
    </citation>
    <scope>NUCLEOTIDE SEQUENCE [LARGE SCALE GENOMIC DNA]</scope>
</reference>
<feature type="domain" description="FH2" evidence="3">
    <location>
        <begin position="198"/>
        <end position="383"/>
    </location>
</feature>
<dbReference type="PANTHER" id="PTHR45920">
    <property type="entry name" value="FORMIN HOMOLOGY 2 DOMAIN CONTAINING, ISOFORM I"/>
    <property type="match status" value="1"/>
</dbReference>
<evidence type="ECO:0000313" key="4">
    <source>
        <dbReference type="EMBL" id="QQP35507.1"/>
    </source>
</evidence>
<dbReference type="InterPro" id="IPR015425">
    <property type="entry name" value="FH2_Formin"/>
</dbReference>
<dbReference type="GO" id="GO:0005856">
    <property type="term" value="C:cytoskeleton"/>
    <property type="evidence" value="ECO:0007669"/>
    <property type="project" value="TreeGrafter"/>
</dbReference>
<feature type="compositionally biased region" description="Low complexity" evidence="2">
    <location>
        <begin position="84"/>
        <end position="103"/>
    </location>
</feature>
<feature type="compositionally biased region" description="Basic and acidic residues" evidence="2">
    <location>
        <begin position="259"/>
        <end position="270"/>
    </location>
</feature>
<dbReference type="OrthoDB" id="427644at2759"/>
<dbReference type="SUPFAM" id="SSF101447">
    <property type="entry name" value="Formin homology 2 domain (FH2 domain)"/>
    <property type="match status" value="1"/>
</dbReference>
<dbReference type="Proteomes" id="UP000595437">
    <property type="component" value="Chromosome 18"/>
</dbReference>
<dbReference type="Gene3D" id="1.20.58.2220">
    <property type="entry name" value="Formin, FH2 domain"/>
    <property type="match status" value="1"/>
</dbReference>
<feature type="region of interest" description="Disordered" evidence="2">
    <location>
        <begin position="247"/>
        <end position="271"/>
    </location>
</feature>
<dbReference type="EMBL" id="CP045907">
    <property type="protein sequence ID" value="QQP35507.1"/>
    <property type="molecule type" value="Genomic_DNA"/>
</dbReference>
<accession>A0A7T8GPY9</accession>
<dbReference type="Pfam" id="PF02181">
    <property type="entry name" value="FH2"/>
    <property type="match status" value="1"/>
</dbReference>